<evidence type="ECO:0000256" key="1">
    <source>
        <dbReference type="SAM" id="MobiDB-lite"/>
    </source>
</evidence>
<dbReference type="EMBL" id="SFCI01000483">
    <property type="protein sequence ID" value="TFY79547.1"/>
    <property type="molecule type" value="Genomic_DNA"/>
</dbReference>
<dbReference type="Proteomes" id="UP000298061">
    <property type="component" value="Unassembled WGS sequence"/>
</dbReference>
<sequence length="251" mass="28549">MAGTGQNAPGAGQQGQAPQQAGGAGNAGAAPQPQVPLALLEQLMQDMARDFTAVATAATTPRPTPRHQPKPKFQEPEPFMDVSQWKVFKRQVDFYLTGNWENYPLDRDKIRFVISYCHDGLPGEWAENYLMHEHFNLEYDLILYMTFITDMTARFEDPNKERKAHIALTALKQGKMDAGAFFQKFEILRAEAGYNDRIYDGQCIDLIEKNINSSIIEHIYLQDTIPDMYARYKEKIITIDGQIKRFQAIKA</sequence>
<reference evidence="2 3" key="1">
    <citation type="submission" date="2019-02" db="EMBL/GenBank/DDBJ databases">
        <title>Genome sequencing of the rare red list fungi Hericium alpestre (H. flagellum).</title>
        <authorList>
            <person name="Buettner E."/>
            <person name="Kellner H."/>
        </authorList>
    </citation>
    <scope>NUCLEOTIDE SEQUENCE [LARGE SCALE GENOMIC DNA]</scope>
    <source>
        <strain evidence="2 3">DSM 108284</strain>
    </source>
</reference>
<name>A0A4Y9ZZQ3_9AGAM</name>
<evidence type="ECO:0008006" key="4">
    <source>
        <dbReference type="Google" id="ProtNLM"/>
    </source>
</evidence>
<proteinExistence type="predicted"/>
<evidence type="ECO:0000313" key="2">
    <source>
        <dbReference type="EMBL" id="TFY79547.1"/>
    </source>
</evidence>
<dbReference type="OrthoDB" id="2681631at2759"/>
<protein>
    <recommendedName>
        <fullName evidence="4">Retrotransposon gag domain-containing protein</fullName>
    </recommendedName>
</protein>
<feature type="compositionally biased region" description="Low complexity" evidence="1">
    <location>
        <begin position="1"/>
        <end position="32"/>
    </location>
</feature>
<comment type="caution">
    <text evidence="2">The sequence shown here is derived from an EMBL/GenBank/DDBJ whole genome shotgun (WGS) entry which is preliminary data.</text>
</comment>
<feature type="region of interest" description="Disordered" evidence="1">
    <location>
        <begin position="1"/>
        <end position="38"/>
    </location>
</feature>
<accession>A0A4Y9ZZQ3</accession>
<dbReference type="STRING" id="135208.A0A4Y9ZZQ3"/>
<dbReference type="AlphaFoldDB" id="A0A4Y9ZZQ3"/>
<organism evidence="2 3">
    <name type="scientific">Hericium alpestre</name>
    <dbReference type="NCBI Taxonomy" id="135208"/>
    <lineage>
        <taxon>Eukaryota</taxon>
        <taxon>Fungi</taxon>
        <taxon>Dikarya</taxon>
        <taxon>Basidiomycota</taxon>
        <taxon>Agaricomycotina</taxon>
        <taxon>Agaricomycetes</taxon>
        <taxon>Russulales</taxon>
        <taxon>Hericiaceae</taxon>
        <taxon>Hericium</taxon>
    </lineage>
</organism>
<gene>
    <name evidence="2" type="ORF">EWM64_g4465</name>
</gene>
<evidence type="ECO:0000313" key="3">
    <source>
        <dbReference type="Proteomes" id="UP000298061"/>
    </source>
</evidence>
<keyword evidence="3" id="KW-1185">Reference proteome</keyword>